<evidence type="ECO:0000313" key="2">
    <source>
        <dbReference type="EMBL" id="PPS20904.1"/>
    </source>
</evidence>
<accession>A0ABX5B237</accession>
<comment type="caution">
    <text evidence="2">The sequence shown here is derived from an EMBL/GenBank/DDBJ whole genome shotgun (WGS) entry which is preliminary data.</text>
</comment>
<name>A0ABX5B237_9SPIR</name>
<feature type="non-terminal residue" evidence="2">
    <location>
        <position position="1"/>
    </location>
</feature>
<proteinExistence type="predicted"/>
<dbReference type="RefSeq" id="WP_219817462.1">
    <property type="nucleotide sequence ID" value="NZ_JJMJ01000252.1"/>
</dbReference>
<sequence length="147" mass="17108">NISYRNNREICDFASKLYKEFGKVCSHSQYSNSHEGIYFINEKEVNKYLAMYPNNIVQLRYNKKSANSLVNTKYPIMNFGAVKGLEYDRVIIFLTSGLMDILKDNDIVEYSGNKSKLYVAVTRARYSVVFVTNKDLTEYGIKKFNFD</sequence>
<keyword evidence="3" id="KW-1185">Reference proteome</keyword>
<gene>
    <name evidence="2" type="ORF">DJ52_14060</name>
</gene>
<evidence type="ECO:0000313" key="3">
    <source>
        <dbReference type="Proteomes" id="UP000238924"/>
    </source>
</evidence>
<dbReference type="Proteomes" id="UP000238924">
    <property type="component" value="Unassembled WGS sequence"/>
</dbReference>
<dbReference type="Gene3D" id="3.40.50.300">
    <property type="entry name" value="P-loop containing nucleotide triphosphate hydrolases"/>
    <property type="match status" value="1"/>
</dbReference>
<dbReference type="Pfam" id="PF01443">
    <property type="entry name" value="Viral_helicase1"/>
    <property type="match status" value="1"/>
</dbReference>
<evidence type="ECO:0000259" key="1">
    <source>
        <dbReference type="Pfam" id="PF01443"/>
    </source>
</evidence>
<reference evidence="2 3" key="1">
    <citation type="submission" date="2014-04" db="EMBL/GenBank/DDBJ databases">
        <title>Whole genome sequence of 'Brachyspira hampsonii' D13-03603F2.</title>
        <authorList>
            <person name="Patterson A.H."/>
            <person name="Chaban B."/>
            <person name="Fernando C."/>
            <person name="Harding J.C."/>
            <person name="Hill J.E."/>
        </authorList>
    </citation>
    <scope>NUCLEOTIDE SEQUENCE [LARGE SCALE GENOMIC DNA]</scope>
    <source>
        <strain evidence="2 3">D13-03603F2</strain>
    </source>
</reference>
<dbReference type="InterPro" id="IPR027351">
    <property type="entry name" value="(+)RNA_virus_helicase_core_dom"/>
</dbReference>
<protein>
    <recommendedName>
        <fullName evidence="1">(+)RNA virus helicase C-terminal domain-containing protein</fullName>
    </recommendedName>
</protein>
<dbReference type="EMBL" id="JJMJ01000252">
    <property type="protein sequence ID" value="PPS20904.1"/>
    <property type="molecule type" value="Genomic_DNA"/>
</dbReference>
<dbReference type="InterPro" id="IPR027417">
    <property type="entry name" value="P-loop_NTPase"/>
</dbReference>
<feature type="domain" description="(+)RNA virus helicase C-terminal" evidence="1">
    <location>
        <begin position="4"/>
        <end position="132"/>
    </location>
</feature>
<organism evidence="2 3">
    <name type="scientific">Brachyspira murdochii</name>
    <dbReference type="NCBI Taxonomy" id="84378"/>
    <lineage>
        <taxon>Bacteria</taxon>
        <taxon>Pseudomonadati</taxon>
        <taxon>Spirochaetota</taxon>
        <taxon>Spirochaetia</taxon>
        <taxon>Brachyspirales</taxon>
        <taxon>Brachyspiraceae</taxon>
        <taxon>Brachyspira</taxon>
    </lineage>
</organism>
<dbReference type="SUPFAM" id="SSF52540">
    <property type="entry name" value="P-loop containing nucleoside triphosphate hydrolases"/>
    <property type="match status" value="1"/>
</dbReference>